<reference evidence="7" key="1">
    <citation type="submission" date="2023-07" db="EMBL/GenBank/DDBJ databases">
        <title>Genome content predicts the carbon catabolic preferences of heterotrophic bacteria.</title>
        <authorList>
            <person name="Gralka M."/>
        </authorList>
    </citation>
    <scope>NUCLEOTIDE SEQUENCE</scope>
    <source>
        <strain evidence="7">G2M05</strain>
    </source>
</reference>
<dbReference type="InterPro" id="IPR006073">
    <property type="entry name" value="GTP-bd"/>
</dbReference>
<dbReference type="RefSeq" id="WP_303501875.1">
    <property type="nucleotide sequence ID" value="NZ_JAUOPU010000046.1"/>
</dbReference>
<dbReference type="Gene3D" id="3.40.50.300">
    <property type="entry name" value="P-loop containing nucleotide triphosphate hydrolases"/>
    <property type="match status" value="1"/>
</dbReference>
<sequence length="512" mass="57839">MRNPFIDIKQNLLDSKERVINYQGSDLANQIHDELNKKVDDQVLQIMLYGAYNAGKSTFVNALIGEERANVGEIPTTDSVDIFDWNGYRLLDTPGVNAPIDHEETTIAQIKRTHVMVFVIRDGDQDTKDLYERLFNMLNLGKHIFIVLNHQLASEEDKATAHQKVLQILVKLAPQYGVSDETIQQIKVIPMNTQTALKGRLKNDHAKLLEHSGYSHFIETFIDWLKEKDSKASQLAGLKSTVKELWYKPVIEQLSSRDDSHLDSELNMARDDKTMLSSRQRALISESRNFLNHELTLIKSDISNVLQNSSNQAQLDSAIQSAVDPIGDKLEQWLNDKIGEVSSSMRVSISHEMEQLLSGNNNKYLDMGVEGLGKIANADNIKEVLLQGRKFKIPGLKGRWETTLGKWAGKAAVVVQVVTALYDLYKSNSEEKAENERNRNASIQLYQAVEDVCATVKREYGNISEQVITQMIGLRIQALDDKIAKLTTEQGGYQSDYQSLLDSQTDLEQINY</sequence>
<evidence type="ECO:0000256" key="3">
    <source>
        <dbReference type="ARBA" id="ARBA00022801"/>
    </source>
</evidence>
<evidence type="ECO:0000313" key="7">
    <source>
        <dbReference type="EMBL" id="MDO6545297.1"/>
    </source>
</evidence>
<dbReference type="PANTHER" id="PTHR10465">
    <property type="entry name" value="TRANSMEMBRANE GTPASE FZO1"/>
    <property type="match status" value="1"/>
</dbReference>
<dbReference type="GO" id="GO:0016020">
    <property type="term" value="C:membrane"/>
    <property type="evidence" value="ECO:0007669"/>
    <property type="project" value="UniProtKB-SubCell"/>
</dbReference>
<evidence type="ECO:0000313" key="8">
    <source>
        <dbReference type="Proteomes" id="UP001170624"/>
    </source>
</evidence>
<dbReference type="GO" id="GO:0003924">
    <property type="term" value="F:GTPase activity"/>
    <property type="evidence" value="ECO:0007669"/>
    <property type="project" value="InterPro"/>
</dbReference>
<keyword evidence="3" id="KW-0378">Hydrolase</keyword>
<dbReference type="GO" id="GO:0005525">
    <property type="term" value="F:GTP binding"/>
    <property type="evidence" value="ECO:0007669"/>
    <property type="project" value="UniProtKB-KW"/>
</dbReference>
<dbReference type="PANTHER" id="PTHR10465:SF0">
    <property type="entry name" value="SARCALUMENIN"/>
    <property type="match status" value="1"/>
</dbReference>
<evidence type="ECO:0000259" key="6">
    <source>
        <dbReference type="Pfam" id="PF01926"/>
    </source>
</evidence>
<keyword evidence="4" id="KW-0342">GTP-binding</keyword>
<dbReference type="InterPro" id="IPR027094">
    <property type="entry name" value="Mitofusin_fam"/>
</dbReference>
<keyword evidence="2" id="KW-0547">Nucleotide-binding</keyword>
<accession>A0AAW7YE53</accession>
<dbReference type="Pfam" id="PF01926">
    <property type="entry name" value="MMR_HSR1"/>
    <property type="match status" value="1"/>
</dbReference>
<evidence type="ECO:0000256" key="5">
    <source>
        <dbReference type="ARBA" id="ARBA00023136"/>
    </source>
</evidence>
<evidence type="ECO:0000256" key="2">
    <source>
        <dbReference type="ARBA" id="ARBA00022741"/>
    </source>
</evidence>
<dbReference type="AlphaFoldDB" id="A0AAW7YE53"/>
<gene>
    <name evidence="7" type="ORF">Q4568_22395</name>
</gene>
<keyword evidence="5" id="KW-0472">Membrane</keyword>
<comment type="subcellular location">
    <subcellularLocation>
        <location evidence="1">Membrane</location>
    </subcellularLocation>
</comment>
<dbReference type="InterPro" id="IPR027417">
    <property type="entry name" value="P-loop_NTPase"/>
</dbReference>
<name>A0AAW7YE53_9GAMM</name>
<dbReference type="EMBL" id="JAUOPU010000046">
    <property type="protein sequence ID" value="MDO6545297.1"/>
    <property type="molecule type" value="Genomic_DNA"/>
</dbReference>
<dbReference type="Proteomes" id="UP001170624">
    <property type="component" value="Unassembled WGS sequence"/>
</dbReference>
<organism evidence="7 8">
    <name type="scientific">Photobacterium sanguinicancri</name>
    <dbReference type="NCBI Taxonomy" id="875932"/>
    <lineage>
        <taxon>Bacteria</taxon>
        <taxon>Pseudomonadati</taxon>
        <taxon>Pseudomonadota</taxon>
        <taxon>Gammaproteobacteria</taxon>
        <taxon>Vibrionales</taxon>
        <taxon>Vibrionaceae</taxon>
        <taxon>Photobacterium</taxon>
    </lineage>
</organism>
<evidence type="ECO:0000256" key="4">
    <source>
        <dbReference type="ARBA" id="ARBA00023134"/>
    </source>
</evidence>
<feature type="domain" description="G" evidence="6">
    <location>
        <begin position="45"/>
        <end position="149"/>
    </location>
</feature>
<dbReference type="SUPFAM" id="SSF52540">
    <property type="entry name" value="P-loop containing nucleoside triphosphate hydrolases"/>
    <property type="match status" value="1"/>
</dbReference>
<protein>
    <submittedName>
        <fullName evidence="7">50S ribosome-binding GTPase</fullName>
    </submittedName>
</protein>
<comment type="caution">
    <text evidence="7">The sequence shown here is derived from an EMBL/GenBank/DDBJ whole genome shotgun (WGS) entry which is preliminary data.</text>
</comment>
<evidence type="ECO:0000256" key="1">
    <source>
        <dbReference type="ARBA" id="ARBA00004370"/>
    </source>
</evidence>
<proteinExistence type="predicted"/>